<dbReference type="Gene3D" id="3.10.20.90">
    <property type="entry name" value="Phosphatidylinositol 3-kinase Catalytic Subunit, Chain A, domain 1"/>
    <property type="match status" value="1"/>
</dbReference>
<accession>A0ABD2HP99</accession>
<dbReference type="CDD" id="cd17039">
    <property type="entry name" value="Ubl_ubiquitin_like"/>
    <property type="match status" value="1"/>
</dbReference>
<dbReference type="InterPro" id="IPR000626">
    <property type="entry name" value="Ubiquitin-like_dom"/>
</dbReference>
<name>A0ABD2HP99_HETSC</name>
<evidence type="ECO:0000256" key="1">
    <source>
        <dbReference type="SAM" id="Phobius"/>
    </source>
</evidence>
<dbReference type="Proteomes" id="UP001620645">
    <property type="component" value="Unassembled WGS sequence"/>
</dbReference>
<dbReference type="InterPro" id="IPR029071">
    <property type="entry name" value="Ubiquitin-like_domsf"/>
</dbReference>
<dbReference type="AlphaFoldDB" id="A0ABD2HP99"/>
<dbReference type="SUPFAM" id="SSF54236">
    <property type="entry name" value="Ubiquitin-like"/>
    <property type="match status" value="1"/>
</dbReference>
<gene>
    <name evidence="3" type="ORF">niasHS_018074</name>
</gene>
<evidence type="ECO:0000313" key="3">
    <source>
        <dbReference type="EMBL" id="KAL3069349.1"/>
    </source>
</evidence>
<keyword evidence="4" id="KW-1185">Reference proteome</keyword>
<dbReference type="PROSITE" id="PS50053">
    <property type="entry name" value="UBIQUITIN_2"/>
    <property type="match status" value="1"/>
</dbReference>
<protein>
    <recommendedName>
        <fullName evidence="2">Ubiquitin-like domain-containing protein</fullName>
    </recommendedName>
</protein>
<comment type="caution">
    <text evidence="3">The sequence shown here is derived from an EMBL/GenBank/DDBJ whole genome shotgun (WGS) entry which is preliminary data.</text>
</comment>
<keyword evidence="1" id="KW-1133">Transmembrane helix</keyword>
<sequence length="237" mass="26707">MGTDIVQSLKDRIRKEKGEELNCETGEIELRKDNGTKLENNDATLEHYGIGPEKETNLDFFCWRQIKLCIFITHANFLMILTVVGSTVAAFIHSLIDILLATKFAQMKNNHFGFSLFSAVGTASAGLIMALLLQLVMMMPSSSVTKKDEEFSVFVTYCGTTYTVQVKATDNVEILRQKIGKVIEIEPGQIGRIRGFQKELTDEKTLKDCGIQRFTNILLESTLKCAQRKQEKNNNNE</sequence>
<dbReference type="EMBL" id="JBICCN010000429">
    <property type="protein sequence ID" value="KAL3069349.1"/>
    <property type="molecule type" value="Genomic_DNA"/>
</dbReference>
<keyword evidence="1" id="KW-0812">Transmembrane</keyword>
<dbReference type="SMART" id="SM00213">
    <property type="entry name" value="UBQ"/>
    <property type="match status" value="1"/>
</dbReference>
<feature type="domain" description="Ubiquitin-like" evidence="2">
    <location>
        <begin position="151"/>
        <end position="219"/>
    </location>
</feature>
<proteinExistence type="predicted"/>
<feature type="transmembrane region" description="Helical" evidence="1">
    <location>
        <begin position="112"/>
        <end position="137"/>
    </location>
</feature>
<organism evidence="3 4">
    <name type="scientific">Heterodera schachtii</name>
    <name type="common">Sugarbeet cyst nematode worm</name>
    <name type="synonym">Tylenchus schachtii</name>
    <dbReference type="NCBI Taxonomy" id="97005"/>
    <lineage>
        <taxon>Eukaryota</taxon>
        <taxon>Metazoa</taxon>
        <taxon>Ecdysozoa</taxon>
        <taxon>Nematoda</taxon>
        <taxon>Chromadorea</taxon>
        <taxon>Rhabditida</taxon>
        <taxon>Tylenchina</taxon>
        <taxon>Tylenchomorpha</taxon>
        <taxon>Tylenchoidea</taxon>
        <taxon>Heteroderidae</taxon>
        <taxon>Heteroderinae</taxon>
        <taxon>Heterodera</taxon>
    </lineage>
</organism>
<evidence type="ECO:0000313" key="4">
    <source>
        <dbReference type="Proteomes" id="UP001620645"/>
    </source>
</evidence>
<keyword evidence="1" id="KW-0472">Membrane</keyword>
<feature type="transmembrane region" description="Helical" evidence="1">
    <location>
        <begin position="68"/>
        <end position="92"/>
    </location>
</feature>
<evidence type="ECO:0000259" key="2">
    <source>
        <dbReference type="PROSITE" id="PS50053"/>
    </source>
</evidence>
<dbReference type="Pfam" id="PF00240">
    <property type="entry name" value="ubiquitin"/>
    <property type="match status" value="1"/>
</dbReference>
<reference evidence="3 4" key="1">
    <citation type="submission" date="2024-10" db="EMBL/GenBank/DDBJ databases">
        <authorList>
            <person name="Kim D."/>
        </authorList>
    </citation>
    <scope>NUCLEOTIDE SEQUENCE [LARGE SCALE GENOMIC DNA]</scope>
    <source>
        <strain evidence="3">Taebaek</strain>
    </source>
</reference>